<protein>
    <submittedName>
        <fullName evidence="1">12293_t:CDS:1</fullName>
    </submittedName>
</protein>
<comment type="caution">
    <text evidence="1">The sequence shown here is derived from an EMBL/GenBank/DDBJ whole genome shotgun (WGS) entry which is preliminary data.</text>
</comment>
<organism evidence="1 2">
    <name type="scientific">Racocetra persica</name>
    <dbReference type="NCBI Taxonomy" id="160502"/>
    <lineage>
        <taxon>Eukaryota</taxon>
        <taxon>Fungi</taxon>
        <taxon>Fungi incertae sedis</taxon>
        <taxon>Mucoromycota</taxon>
        <taxon>Glomeromycotina</taxon>
        <taxon>Glomeromycetes</taxon>
        <taxon>Diversisporales</taxon>
        <taxon>Gigasporaceae</taxon>
        <taxon>Racocetra</taxon>
    </lineage>
</organism>
<keyword evidence="2" id="KW-1185">Reference proteome</keyword>
<name>A0ACA9S2X2_9GLOM</name>
<proteinExistence type="predicted"/>
<evidence type="ECO:0000313" key="1">
    <source>
        <dbReference type="EMBL" id="CAG8824736.1"/>
    </source>
</evidence>
<sequence length="338" mass="38432">ESAYTRLYQSSDNSQMQRFIRTIEQNDNVELKLVLLGIFMTKFHAMRASREFNQAEQRAADFMINEVNKIYLPIAAYKQMIEEIMNNRHNLYSIDTNITSGELVMKSVLVHIVGLHASISQNTSPLAAYLQDAQTCQSHYIIACQSDYETVLFNAVAQGGVVRYKCDCGFKYVIGDCGRAWVKAKCPECGNVIGGSKHMLAGGNVQLDQVKSTDFKAQDQTGYIEEEPNDQPNYSIRSMIPVSYRIIHLFVHTLIAASATKASTTLFTQTEKKYSDIIQYCLEHIRCDWNILKKVLDVSDENLALLIHSILSTMAKEQFPQQKAVLKTSEEREDWIER</sequence>
<dbReference type="Proteomes" id="UP000789920">
    <property type="component" value="Unassembled WGS sequence"/>
</dbReference>
<feature type="non-terminal residue" evidence="1">
    <location>
        <position position="338"/>
    </location>
</feature>
<evidence type="ECO:0000313" key="2">
    <source>
        <dbReference type="Proteomes" id="UP000789920"/>
    </source>
</evidence>
<reference evidence="1" key="1">
    <citation type="submission" date="2021-06" db="EMBL/GenBank/DDBJ databases">
        <authorList>
            <person name="Kallberg Y."/>
            <person name="Tangrot J."/>
            <person name="Rosling A."/>
        </authorList>
    </citation>
    <scope>NUCLEOTIDE SEQUENCE</scope>
    <source>
        <strain evidence="1">MA461A</strain>
    </source>
</reference>
<accession>A0ACA9S2X2</accession>
<dbReference type="EMBL" id="CAJVQC010089400">
    <property type="protein sequence ID" value="CAG8824736.1"/>
    <property type="molecule type" value="Genomic_DNA"/>
</dbReference>
<feature type="non-terminal residue" evidence="1">
    <location>
        <position position="1"/>
    </location>
</feature>
<gene>
    <name evidence="1" type="ORF">RPERSI_LOCUS26316</name>
</gene>